<evidence type="ECO:0000313" key="3">
    <source>
        <dbReference type="EMBL" id="KAE9382975.1"/>
    </source>
</evidence>
<keyword evidence="2" id="KW-0732">Signal</keyword>
<feature type="compositionally biased region" description="Basic residues" evidence="1">
    <location>
        <begin position="94"/>
        <end position="108"/>
    </location>
</feature>
<evidence type="ECO:0000256" key="1">
    <source>
        <dbReference type="SAM" id="MobiDB-lite"/>
    </source>
</evidence>
<evidence type="ECO:0000256" key="2">
    <source>
        <dbReference type="SAM" id="SignalP"/>
    </source>
</evidence>
<accession>A0A6A4GC40</accession>
<reference evidence="3" key="1">
    <citation type="journal article" date="2019" name="Environ. Microbiol.">
        <title>Fungal ecological strategies reflected in gene transcription - a case study of two litter decomposers.</title>
        <authorList>
            <person name="Barbi F."/>
            <person name="Kohler A."/>
            <person name="Barry K."/>
            <person name="Baskaran P."/>
            <person name="Daum C."/>
            <person name="Fauchery L."/>
            <person name="Ihrmark K."/>
            <person name="Kuo A."/>
            <person name="LaButti K."/>
            <person name="Lipzen A."/>
            <person name="Morin E."/>
            <person name="Grigoriev I.V."/>
            <person name="Henrissat B."/>
            <person name="Lindahl B."/>
            <person name="Martin F."/>
        </authorList>
    </citation>
    <scope>NUCLEOTIDE SEQUENCE</scope>
    <source>
        <strain evidence="3">JB14</strain>
    </source>
</reference>
<sequence>MFDSVCRCFTFPQLSGTFFFLVTSATACTERAKRKPGSNFDDTEHELSDIAKKRKMLRSLPQGSQKRPWHPTVVETFSKKGERVQQKGQEGRTFRWRSRGGKSSLKPKARSDKPVTSTHIRA</sequence>
<feature type="chain" id="PRO_5025562952" description="Secreted protein" evidence="2">
    <location>
        <begin position="28"/>
        <end position="122"/>
    </location>
</feature>
<gene>
    <name evidence="3" type="ORF">BT96DRAFT_1009793</name>
</gene>
<keyword evidence="4" id="KW-1185">Reference proteome</keyword>
<evidence type="ECO:0008006" key="5">
    <source>
        <dbReference type="Google" id="ProtNLM"/>
    </source>
</evidence>
<dbReference type="AlphaFoldDB" id="A0A6A4GC40"/>
<proteinExistence type="predicted"/>
<evidence type="ECO:0000313" key="4">
    <source>
        <dbReference type="Proteomes" id="UP000799118"/>
    </source>
</evidence>
<feature type="region of interest" description="Disordered" evidence="1">
    <location>
        <begin position="76"/>
        <end position="122"/>
    </location>
</feature>
<feature type="signal peptide" evidence="2">
    <location>
        <begin position="1"/>
        <end position="27"/>
    </location>
</feature>
<dbReference type="EMBL" id="ML770800">
    <property type="protein sequence ID" value="KAE9382975.1"/>
    <property type="molecule type" value="Genomic_DNA"/>
</dbReference>
<organism evidence="3 4">
    <name type="scientific">Gymnopus androsaceus JB14</name>
    <dbReference type="NCBI Taxonomy" id="1447944"/>
    <lineage>
        <taxon>Eukaryota</taxon>
        <taxon>Fungi</taxon>
        <taxon>Dikarya</taxon>
        <taxon>Basidiomycota</taxon>
        <taxon>Agaricomycotina</taxon>
        <taxon>Agaricomycetes</taxon>
        <taxon>Agaricomycetidae</taxon>
        <taxon>Agaricales</taxon>
        <taxon>Marasmiineae</taxon>
        <taxon>Omphalotaceae</taxon>
        <taxon>Gymnopus</taxon>
    </lineage>
</organism>
<dbReference type="Proteomes" id="UP000799118">
    <property type="component" value="Unassembled WGS sequence"/>
</dbReference>
<feature type="compositionally biased region" description="Basic and acidic residues" evidence="1">
    <location>
        <begin position="77"/>
        <end position="93"/>
    </location>
</feature>
<name>A0A6A4GC40_9AGAR</name>
<dbReference type="PROSITE" id="PS51257">
    <property type="entry name" value="PROKAR_LIPOPROTEIN"/>
    <property type="match status" value="1"/>
</dbReference>
<protein>
    <recommendedName>
        <fullName evidence="5">Secreted protein</fullName>
    </recommendedName>
</protein>